<sequence>MKIQSKYYGSIDVDIEKQRYFFERGIPAFEHLKYWVLCESKQEPFYILQSLDDEESAFFLMNPWLCRPDYEVKLDDADLKDLGESCIEMDNVLVFAILAIPVGKPQEMRINLQAPLVFDQKTKKASQVVLNDTRWKVQHFVAQELEREGKGRVIC</sequence>
<comment type="caution">
    <text evidence="5">The sequence shown here is derived from an EMBL/GenBank/DDBJ whole genome shotgun (WGS) entry which is preliminary data.</text>
</comment>
<dbReference type="PANTHER" id="PTHR39190">
    <property type="entry name" value="FLAGELLAR ASSEMBLY FACTOR FLIW"/>
    <property type="match status" value="1"/>
</dbReference>
<dbReference type="RefSeq" id="WP_167703625.1">
    <property type="nucleotide sequence ID" value="NZ_CP118168.1"/>
</dbReference>
<dbReference type="Gene3D" id="2.30.290.10">
    <property type="entry name" value="BH3618-like"/>
    <property type="match status" value="1"/>
</dbReference>
<dbReference type="InterPro" id="IPR003775">
    <property type="entry name" value="Flagellar_assembly_factor_FliW"/>
</dbReference>
<evidence type="ECO:0000256" key="4">
    <source>
        <dbReference type="HAMAP-Rule" id="MF_01185"/>
    </source>
</evidence>
<keyword evidence="2 4" id="KW-1005">Bacterial flagellum biogenesis</keyword>
<keyword evidence="5" id="KW-0966">Cell projection</keyword>
<evidence type="ECO:0000256" key="3">
    <source>
        <dbReference type="ARBA" id="ARBA00022845"/>
    </source>
</evidence>
<dbReference type="PANTHER" id="PTHR39190:SF1">
    <property type="entry name" value="FLAGELLAR ASSEMBLY FACTOR FLIW"/>
    <property type="match status" value="1"/>
</dbReference>
<protein>
    <recommendedName>
        <fullName evidence="4">Flagellar assembly factor FliW</fullName>
    </recommendedName>
</protein>
<evidence type="ECO:0000256" key="1">
    <source>
        <dbReference type="ARBA" id="ARBA00022490"/>
    </source>
</evidence>
<keyword evidence="1 4" id="KW-0963">Cytoplasm</keyword>
<keyword evidence="4" id="KW-0143">Chaperone</keyword>
<reference evidence="5" key="1">
    <citation type="submission" date="2020-03" db="EMBL/GenBank/DDBJ databases">
        <title>Spirochaetal bacteria isolated from arthropods constitute a novel genus Entomospira genus novum within the order Spirochaetales.</title>
        <authorList>
            <person name="Grana-Miraglia L."/>
            <person name="Sikutova S."/>
            <person name="Fingerle V."/>
            <person name="Sing A."/>
            <person name="Castillo-Ramirez S."/>
            <person name="Margos G."/>
            <person name="Rudolf I."/>
        </authorList>
    </citation>
    <scope>NUCLEOTIDE SEQUENCE</scope>
    <source>
        <strain evidence="5">BR208</strain>
    </source>
</reference>
<dbReference type="Proteomes" id="UP000752013">
    <property type="component" value="Unassembled WGS sequence"/>
</dbReference>
<dbReference type="EMBL" id="JAATLK010000001">
    <property type="protein sequence ID" value="NIZ47204.1"/>
    <property type="molecule type" value="Genomic_DNA"/>
</dbReference>
<keyword evidence="6" id="KW-1185">Reference proteome</keyword>
<proteinExistence type="inferred from homology"/>
<dbReference type="SUPFAM" id="SSF141457">
    <property type="entry name" value="BH3618-like"/>
    <property type="match status" value="1"/>
</dbReference>
<keyword evidence="3 4" id="KW-0810">Translation regulation</keyword>
<organism evidence="5 6">
    <name type="scientific">Entomospira nematocerorum</name>
    <dbReference type="NCBI Taxonomy" id="2719987"/>
    <lineage>
        <taxon>Bacteria</taxon>
        <taxon>Pseudomonadati</taxon>
        <taxon>Spirochaetota</taxon>
        <taxon>Spirochaetia</taxon>
        <taxon>Spirochaetales</taxon>
        <taxon>Spirochaetaceae</taxon>
        <taxon>Entomospira</taxon>
    </lineage>
</organism>
<gene>
    <name evidence="4" type="primary">fliW</name>
    <name evidence="5" type="ORF">HCT46_04655</name>
</gene>
<comment type="subunit">
    <text evidence="4">Interacts with translational regulator CsrA and flagellin(s).</text>
</comment>
<dbReference type="Pfam" id="PF02623">
    <property type="entry name" value="FliW"/>
    <property type="match status" value="1"/>
</dbReference>
<evidence type="ECO:0000313" key="5">
    <source>
        <dbReference type="EMBL" id="NIZ47204.1"/>
    </source>
</evidence>
<dbReference type="HAMAP" id="MF_01185">
    <property type="entry name" value="FliW"/>
    <property type="match status" value="1"/>
</dbReference>
<comment type="function">
    <text evidence="4">Acts as an anti-CsrA protein, binds CsrA and prevents it from repressing translation of its target genes, one of which is flagellin. Binds to flagellin and participates in the assembly of the flagellum.</text>
</comment>
<comment type="subcellular location">
    <subcellularLocation>
        <location evidence="4">Cytoplasm</location>
    </subcellularLocation>
</comment>
<evidence type="ECO:0000313" key="6">
    <source>
        <dbReference type="Proteomes" id="UP000752013"/>
    </source>
</evidence>
<dbReference type="GO" id="GO:0006417">
    <property type="term" value="P:regulation of translation"/>
    <property type="evidence" value="ECO:0007669"/>
    <property type="project" value="UniProtKB-KW"/>
</dbReference>
<comment type="similarity">
    <text evidence="4">Belongs to the FliW family.</text>
</comment>
<keyword evidence="5" id="KW-0969">Cilium</keyword>
<name>A0A968GCD5_9SPIO</name>
<accession>A0A968GCD5</accession>
<dbReference type="GO" id="GO:0044780">
    <property type="term" value="P:bacterial-type flagellum assembly"/>
    <property type="evidence" value="ECO:0007669"/>
    <property type="project" value="UniProtKB-UniRule"/>
</dbReference>
<dbReference type="GO" id="GO:0005737">
    <property type="term" value="C:cytoplasm"/>
    <property type="evidence" value="ECO:0007669"/>
    <property type="project" value="UniProtKB-SubCell"/>
</dbReference>
<evidence type="ECO:0000256" key="2">
    <source>
        <dbReference type="ARBA" id="ARBA00022795"/>
    </source>
</evidence>
<dbReference type="AlphaFoldDB" id="A0A968GCD5"/>
<keyword evidence="5" id="KW-0282">Flagellum</keyword>
<dbReference type="InterPro" id="IPR024046">
    <property type="entry name" value="Flagellar_assmbl_FliW_dom_sf"/>
</dbReference>